<dbReference type="GO" id="GO:0016787">
    <property type="term" value="F:hydrolase activity"/>
    <property type="evidence" value="ECO:0007669"/>
    <property type="project" value="UniProtKB-KW"/>
</dbReference>
<feature type="region of interest" description="Disordered" evidence="3">
    <location>
        <begin position="26"/>
        <end position="157"/>
    </location>
</feature>
<dbReference type="PANTHER" id="PTHR10587:SF133">
    <property type="entry name" value="CHITIN DEACETYLASE 1-RELATED"/>
    <property type="match status" value="1"/>
</dbReference>
<evidence type="ECO:0000256" key="1">
    <source>
        <dbReference type="ARBA" id="ARBA00022723"/>
    </source>
</evidence>
<evidence type="ECO:0000313" key="5">
    <source>
        <dbReference type="EMBL" id="MFC0214082.1"/>
    </source>
</evidence>
<dbReference type="InterPro" id="IPR050248">
    <property type="entry name" value="Polysacc_deacetylase_ArnD"/>
</dbReference>
<sequence>MRNKSLFIGIAALAIVATGGGCGLAGGGSGGSRTETGAAGMALPEPERPAVTELEPRKTTVRTETAAPLPAPIPPASPGAAVPEPIPPAQVSEPKPVPVPPSPAAPDTGKQGVSASAAANPRDTGSDDKESEKPVKKPAANAKKERPEKKSVPVQQHRIAQKSLTLAQLRMKYSDYFKVAGSASENNIALTFDDGPDDKYTAQVLDVLKSMNVKATFFVIGSKAKEYPELVSRMVREGHSIGNHSYSHAVMPKLSTANFEKQIESTQSILKELAGYEPRLFRPPYGAVNEDQVRWAGEHQFLIVNWNVDSLDWKSLKADQVSSNILAAARSGSIILQHCGGGQGQDLSGTVQALPGVIQSLKQQGYRFVTVPELLHVSKAK</sequence>
<keyword evidence="6" id="KW-1185">Reference proteome</keyword>
<evidence type="ECO:0000259" key="4">
    <source>
        <dbReference type="PROSITE" id="PS51677"/>
    </source>
</evidence>
<comment type="caution">
    <text evidence="5">The sequence shown here is derived from an EMBL/GenBank/DDBJ whole genome shotgun (WGS) entry which is preliminary data.</text>
</comment>
<gene>
    <name evidence="5" type="ORF">ACFFK0_16770</name>
</gene>
<dbReference type="Gene3D" id="3.20.20.370">
    <property type="entry name" value="Glycoside hydrolase/deacetylase"/>
    <property type="match status" value="1"/>
</dbReference>
<evidence type="ECO:0000256" key="3">
    <source>
        <dbReference type="SAM" id="MobiDB-lite"/>
    </source>
</evidence>
<dbReference type="PANTHER" id="PTHR10587">
    <property type="entry name" value="GLYCOSYL TRANSFERASE-RELATED"/>
    <property type="match status" value="1"/>
</dbReference>
<keyword evidence="2 5" id="KW-0378">Hydrolase</keyword>
<feature type="domain" description="NodB homology" evidence="4">
    <location>
        <begin position="186"/>
        <end position="369"/>
    </location>
</feature>
<feature type="compositionally biased region" description="Basic and acidic residues" evidence="3">
    <location>
        <begin position="142"/>
        <end position="151"/>
    </location>
</feature>
<evidence type="ECO:0000256" key="2">
    <source>
        <dbReference type="ARBA" id="ARBA00022801"/>
    </source>
</evidence>
<dbReference type="Proteomes" id="UP001589776">
    <property type="component" value="Unassembled WGS sequence"/>
</dbReference>
<accession>A0ABV6DN68</accession>
<feature type="compositionally biased region" description="Pro residues" evidence="3">
    <location>
        <begin position="95"/>
        <end position="104"/>
    </location>
</feature>
<dbReference type="InterPro" id="IPR002509">
    <property type="entry name" value="NODB_dom"/>
</dbReference>
<evidence type="ECO:0000313" key="6">
    <source>
        <dbReference type="Proteomes" id="UP001589776"/>
    </source>
</evidence>
<dbReference type="Pfam" id="PF01522">
    <property type="entry name" value="Polysacc_deac_1"/>
    <property type="match status" value="1"/>
</dbReference>
<dbReference type="SUPFAM" id="SSF88713">
    <property type="entry name" value="Glycoside hydrolase/deacetylase"/>
    <property type="match status" value="1"/>
</dbReference>
<protein>
    <submittedName>
        <fullName evidence="5">Polysaccharide deacetylase family protein</fullName>
        <ecNumber evidence="5">3.-.-.-</ecNumber>
    </submittedName>
</protein>
<organism evidence="5 6">
    <name type="scientific">Paenibacillus chartarius</name>
    <dbReference type="NCBI Taxonomy" id="747481"/>
    <lineage>
        <taxon>Bacteria</taxon>
        <taxon>Bacillati</taxon>
        <taxon>Bacillota</taxon>
        <taxon>Bacilli</taxon>
        <taxon>Bacillales</taxon>
        <taxon>Paenibacillaceae</taxon>
        <taxon>Paenibacillus</taxon>
    </lineage>
</organism>
<dbReference type="EC" id="3.-.-.-" evidence="5"/>
<feature type="compositionally biased region" description="Basic and acidic residues" evidence="3">
    <location>
        <begin position="45"/>
        <end position="58"/>
    </location>
</feature>
<dbReference type="InterPro" id="IPR011330">
    <property type="entry name" value="Glyco_hydro/deAcase_b/a-brl"/>
</dbReference>
<name>A0ABV6DN68_9BACL</name>
<dbReference type="PROSITE" id="PS51677">
    <property type="entry name" value="NODB"/>
    <property type="match status" value="1"/>
</dbReference>
<dbReference type="PROSITE" id="PS51257">
    <property type="entry name" value="PROKAR_LIPOPROTEIN"/>
    <property type="match status" value="1"/>
</dbReference>
<dbReference type="CDD" id="cd10917">
    <property type="entry name" value="CE4_NodB_like_6s_7s"/>
    <property type="match status" value="1"/>
</dbReference>
<keyword evidence="1" id="KW-0479">Metal-binding</keyword>
<dbReference type="EMBL" id="JBHLWN010000068">
    <property type="protein sequence ID" value="MFC0214082.1"/>
    <property type="molecule type" value="Genomic_DNA"/>
</dbReference>
<feature type="compositionally biased region" description="Basic and acidic residues" evidence="3">
    <location>
        <begin position="124"/>
        <end position="135"/>
    </location>
</feature>
<dbReference type="RefSeq" id="WP_377471419.1">
    <property type="nucleotide sequence ID" value="NZ_JBHLWN010000068.1"/>
</dbReference>
<proteinExistence type="predicted"/>
<reference evidence="5 6" key="1">
    <citation type="submission" date="2024-09" db="EMBL/GenBank/DDBJ databases">
        <authorList>
            <person name="Sun Q."/>
            <person name="Mori K."/>
        </authorList>
    </citation>
    <scope>NUCLEOTIDE SEQUENCE [LARGE SCALE GENOMIC DNA]</scope>
    <source>
        <strain evidence="5 6">CCM 7759</strain>
    </source>
</reference>